<dbReference type="GO" id="GO:0004040">
    <property type="term" value="F:amidase activity"/>
    <property type="evidence" value="ECO:0007669"/>
    <property type="project" value="UniProtKB-EC"/>
</dbReference>
<dbReference type="EC" id="3.5.1.4" evidence="4"/>
<protein>
    <submittedName>
        <fullName evidence="4">Amidase</fullName>
        <ecNumber evidence="4">3.5.1.4</ecNumber>
    </submittedName>
</protein>
<dbReference type="Proteomes" id="UP000463857">
    <property type="component" value="Chromosome"/>
</dbReference>
<evidence type="ECO:0000313" key="5">
    <source>
        <dbReference type="Proteomes" id="UP000463857"/>
    </source>
</evidence>
<evidence type="ECO:0000259" key="3">
    <source>
        <dbReference type="Pfam" id="PF01425"/>
    </source>
</evidence>
<dbReference type="InParanoid" id="A0A7L4YRB5"/>
<evidence type="ECO:0000313" key="4">
    <source>
        <dbReference type="EMBL" id="QHC01107.1"/>
    </source>
</evidence>
<feature type="region of interest" description="Disordered" evidence="2">
    <location>
        <begin position="63"/>
        <end position="110"/>
    </location>
</feature>
<gene>
    <name evidence="4" type="ORF">EK0264_12945</name>
</gene>
<accession>A0A7L4YRB5</accession>
<dbReference type="InterPro" id="IPR023631">
    <property type="entry name" value="Amidase_dom"/>
</dbReference>
<dbReference type="AlphaFoldDB" id="A0A7L4YRB5"/>
<dbReference type="Pfam" id="PF01425">
    <property type="entry name" value="Amidase"/>
    <property type="match status" value="1"/>
</dbReference>
<dbReference type="RefSeq" id="WP_159546244.1">
    <property type="nucleotide sequence ID" value="NZ_CP047156.1"/>
</dbReference>
<dbReference type="EMBL" id="CP047156">
    <property type="protein sequence ID" value="QHC01107.1"/>
    <property type="molecule type" value="Genomic_DNA"/>
</dbReference>
<keyword evidence="4" id="KW-0378">Hydrolase</keyword>
<dbReference type="KEGG" id="eke:EK0264_12945"/>
<dbReference type="OrthoDB" id="182039at2"/>
<dbReference type="PROSITE" id="PS00571">
    <property type="entry name" value="AMIDASES"/>
    <property type="match status" value="1"/>
</dbReference>
<evidence type="ECO:0000256" key="1">
    <source>
        <dbReference type="ARBA" id="ARBA00009199"/>
    </source>
</evidence>
<keyword evidence="5" id="KW-1185">Reference proteome</keyword>
<organism evidence="4 5">
    <name type="scientific">Epidermidibacterium keratini</name>
    <dbReference type="NCBI Taxonomy" id="1891644"/>
    <lineage>
        <taxon>Bacteria</taxon>
        <taxon>Bacillati</taxon>
        <taxon>Actinomycetota</taxon>
        <taxon>Actinomycetes</taxon>
        <taxon>Sporichthyales</taxon>
        <taxon>Sporichthyaceae</taxon>
        <taxon>Epidermidibacterium</taxon>
    </lineage>
</organism>
<dbReference type="NCBIfam" id="NF004815">
    <property type="entry name" value="PRK06169.1"/>
    <property type="match status" value="1"/>
</dbReference>
<feature type="domain" description="Amidase" evidence="3">
    <location>
        <begin position="28"/>
        <end position="448"/>
    </location>
</feature>
<evidence type="ECO:0000256" key="2">
    <source>
        <dbReference type="SAM" id="MobiDB-lite"/>
    </source>
</evidence>
<reference evidence="4 5" key="1">
    <citation type="journal article" date="2018" name="Int. J. Syst. Evol. Microbiol.">
        <title>Epidermidibacterium keratini gen. nov., sp. nov., a member of the family Sporichthyaceae, isolated from keratin epidermis.</title>
        <authorList>
            <person name="Lee D.G."/>
            <person name="Trujillo M.E."/>
            <person name="Kang S."/>
            <person name="Nam J.J."/>
            <person name="Kim Y.J."/>
        </authorList>
    </citation>
    <scope>NUCLEOTIDE SEQUENCE [LARGE SCALE GENOMIC DNA]</scope>
    <source>
        <strain evidence="4 5">EPI-7</strain>
    </source>
</reference>
<dbReference type="InterPro" id="IPR036928">
    <property type="entry name" value="AS_sf"/>
</dbReference>
<dbReference type="SUPFAM" id="SSF75304">
    <property type="entry name" value="Amidase signature (AS) enzymes"/>
    <property type="match status" value="1"/>
</dbReference>
<name>A0A7L4YRB5_9ACTN</name>
<dbReference type="InterPro" id="IPR020556">
    <property type="entry name" value="Amidase_CS"/>
</dbReference>
<dbReference type="InterPro" id="IPR000120">
    <property type="entry name" value="Amidase"/>
</dbReference>
<comment type="similarity">
    <text evidence="1">Belongs to the amidase family.</text>
</comment>
<dbReference type="PANTHER" id="PTHR11895:SF7">
    <property type="entry name" value="GLUTAMYL-TRNA(GLN) AMIDOTRANSFERASE SUBUNIT A, MITOCHONDRIAL"/>
    <property type="match status" value="1"/>
</dbReference>
<dbReference type="Gene3D" id="3.90.1300.10">
    <property type="entry name" value="Amidase signature (AS) domain"/>
    <property type="match status" value="1"/>
</dbReference>
<sequence length="473" mass="49044">MATVDDLNYATVTELTAAYADGTLSPVEATQAALDRLHATNMHINAFTTVMDDWALEQAAESEKRWGAGNPRSALDGVPTTIKDNVPIAGWPTRKGSLTTPDGPSEENGPGVDRLLEAGAVLFAKTTLPDNACKGVTDSPLTGITRNPWNLDVTPGGSSGGAAAALAAGIGPLALGSDGAGSIRIPCSFTGLAGIKQTYGRVAALPGSPFEGMSHQGPMARTVADVGLMLQVLAQPDYRDGTSWPGGSPYNADAETGSLAGLRVALTPDFGLPYPMSDDVRAAVIAAGTVLADLGADVSEAAPDISGSMDALATLWNAGIAKVYFGVDDDKRELFDPALAAMAERGKDISAVDYVRASAYKAELGEQLGRFHQEYDVLVGPTLPIVAFRAGELTPPSDGGDDWRVWSPYCAAFNMTQQPAASVPCGISNGLPMGLQIIGRRHDDDIVLQVAAAYEQQAGGFRELSKGGAALQV</sequence>
<dbReference type="PANTHER" id="PTHR11895">
    <property type="entry name" value="TRANSAMIDASE"/>
    <property type="match status" value="1"/>
</dbReference>
<proteinExistence type="inferred from homology"/>